<accession>A0A2W7QYA3</accession>
<reference evidence="3 5" key="2">
    <citation type="submission" date="2019-08" db="EMBL/GenBank/DDBJ databases">
        <title>Genome of Algoriphagus ratkowskyi IC026.</title>
        <authorList>
            <person name="Bowman J.P."/>
        </authorList>
    </citation>
    <scope>NUCLEOTIDE SEQUENCE [LARGE SCALE GENOMIC DNA]</scope>
    <source>
        <strain evidence="3 5">IC026</strain>
    </source>
</reference>
<evidence type="ECO:0000313" key="2">
    <source>
        <dbReference type="EMBL" id="PZX53513.1"/>
    </source>
</evidence>
<proteinExistence type="predicted"/>
<organism evidence="2 4">
    <name type="scientific">Algoriphagus ratkowskyi</name>
    <dbReference type="NCBI Taxonomy" id="57028"/>
    <lineage>
        <taxon>Bacteria</taxon>
        <taxon>Pseudomonadati</taxon>
        <taxon>Bacteroidota</taxon>
        <taxon>Cytophagia</taxon>
        <taxon>Cytophagales</taxon>
        <taxon>Cyclobacteriaceae</taxon>
        <taxon>Algoriphagus</taxon>
    </lineage>
</organism>
<dbReference type="EMBL" id="VORV01000011">
    <property type="protein sequence ID" value="TXD76458.1"/>
    <property type="molecule type" value="Genomic_DNA"/>
</dbReference>
<dbReference type="EMBL" id="QKZU01000012">
    <property type="protein sequence ID" value="PZX53513.1"/>
    <property type="molecule type" value="Genomic_DNA"/>
</dbReference>
<dbReference type="InterPro" id="IPR038732">
    <property type="entry name" value="HpyO/CreE_NAD-binding"/>
</dbReference>
<dbReference type="OrthoDB" id="6309046at2"/>
<dbReference type="Proteomes" id="UP000249115">
    <property type="component" value="Unassembled WGS sequence"/>
</dbReference>
<comment type="caution">
    <text evidence="2">The sequence shown here is derived from an EMBL/GenBank/DDBJ whole genome shotgun (WGS) entry which is preliminary data.</text>
</comment>
<feature type="domain" description="FAD-dependent urate hydroxylase HpyO/Asp monooxygenase CreE-like FAD/NAD(P)-binding" evidence="1">
    <location>
        <begin position="5"/>
        <end position="166"/>
    </location>
</feature>
<dbReference type="Pfam" id="PF13454">
    <property type="entry name" value="NAD_binding_9"/>
    <property type="match status" value="1"/>
</dbReference>
<dbReference type="AlphaFoldDB" id="A0A2W7QYA3"/>
<dbReference type="PANTHER" id="PTHR40254">
    <property type="entry name" value="BLR0577 PROTEIN"/>
    <property type="match status" value="1"/>
</dbReference>
<reference evidence="2 4" key="1">
    <citation type="submission" date="2018-06" db="EMBL/GenBank/DDBJ databases">
        <title>Genomic Encyclopedia of Archaeal and Bacterial Type Strains, Phase II (KMG-II): from individual species to whole genera.</title>
        <authorList>
            <person name="Goeker M."/>
        </authorList>
    </citation>
    <scope>NUCLEOTIDE SEQUENCE [LARGE SCALE GENOMIC DNA]</scope>
    <source>
        <strain evidence="2 4">DSM 22686</strain>
    </source>
</reference>
<dbReference type="InterPro" id="IPR052189">
    <property type="entry name" value="L-asp_N-monooxygenase_NS-form"/>
</dbReference>
<evidence type="ECO:0000313" key="4">
    <source>
        <dbReference type="Proteomes" id="UP000249115"/>
    </source>
</evidence>
<gene>
    <name evidence="3" type="ORF">ESW18_15725</name>
    <name evidence="2" type="ORF">LV84_03237</name>
</gene>
<dbReference type="RefSeq" id="WP_086502512.1">
    <property type="nucleotide sequence ID" value="NZ_MSSV01000016.1"/>
</dbReference>
<dbReference type="Gene3D" id="3.50.50.60">
    <property type="entry name" value="FAD/NAD(P)-binding domain"/>
    <property type="match status" value="1"/>
</dbReference>
<evidence type="ECO:0000313" key="5">
    <source>
        <dbReference type="Proteomes" id="UP000321927"/>
    </source>
</evidence>
<dbReference type="InterPro" id="IPR036188">
    <property type="entry name" value="FAD/NAD-bd_sf"/>
</dbReference>
<dbReference type="PANTHER" id="PTHR40254:SF1">
    <property type="entry name" value="BLR0577 PROTEIN"/>
    <property type="match status" value="1"/>
</dbReference>
<evidence type="ECO:0000259" key="1">
    <source>
        <dbReference type="Pfam" id="PF13454"/>
    </source>
</evidence>
<keyword evidence="5" id="KW-1185">Reference proteome</keyword>
<protein>
    <submittedName>
        <fullName evidence="2">FAD-NAD(P)-binding protein</fullName>
    </submittedName>
</protein>
<evidence type="ECO:0000313" key="3">
    <source>
        <dbReference type="EMBL" id="TXD76458.1"/>
    </source>
</evidence>
<dbReference type="SUPFAM" id="SSF51905">
    <property type="entry name" value="FAD/NAD(P)-binding domain"/>
    <property type="match status" value="1"/>
</dbReference>
<name>A0A2W7QYA3_9BACT</name>
<sequence>MLTIALIGGGPASLFMFKRILEANLKQYNVHIFEANDKLGAGLPYSKFGASTEHITNVSDNEIPEIRTNVKEWLSHAEAEILQRFDMDEVSLNEYKVLPRLLFGEYLAGQFDLLLEEAKKSGIHTEVHFNSLVVDVIDNENTEKVSVMLQAGKKFTFDKVIICTGHSFPQEREKKLKGWFDSPYPPEKLTLQIDFEVAIRGASLTAVDAVRTLARANGNFTHDQDDFYTYHLNEESKGFKIKLFSLGGLLPGIRIHLEESQPDPTHLISEEEITDIKNKNKGFIPLDYLFEVYFKKILKAKQPELYLISKGKSIEEFMDFMMEKRRKLDAFKLFLDEYQEAERSIHAHESIPWKETLTDLSYVINYAIKHFSAEDMLRFKRSVSPLIALIIAFVPQSSAREMLALHKAGLLEVVNVDKDSSVEPAELGGCIYSYRNEKKQEEQKHYNIFIDAVGQKPFYFKQLPFEGLINKNTLSPAFLNFADQKAAQKEIDNGNKDVQKDALGNFSHRLPGVLINDHFQPLNQYGVANPRLYIMAVPFISGLNPDYSGLDFCEVSSEKIVNKIIEISENQQL</sequence>
<dbReference type="Proteomes" id="UP000321927">
    <property type="component" value="Unassembled WGS sequence"/>
</dbReference>